<name>A0A914Y5S9_9BILA</name>
<reference evidence="5" key="1">
    <citation type="submission" date="2022-11" db="UniProtKB">
        <authorList>
            <consortium name="WormBaseParasite"/>
        </authorList>
    </citation>
    <scope>IDENTIFICATION</scope>
</reference>
<keyword evidence="4" id="KW-1185">Reference proteome</keyword>
<feature type="transmembrane region" description="Helical" evidence="3">
    <location>
        <begin position="50"/>
        <end position="69"/>
    </location>
</feature>
<dbReference type="WBParaSite" id="PSU_v2.g1460.t1">
    <property type="protein sequence ID" value="PSU_v2.g1460.t1"/>
    <property type="gene ID" value="PSU_v2.g1460"/>
</dbReference>
<dbReference type="Proteomes" id="UP000887577">
    <property type="component" value="Unplaced"/>
</dbReference>
<evidence type="ECO:0000256" key="1">
    <source>
        <dbReference type="SAM" id="Coils"/>
    </source>
</evidence>
<keyword evidence="3" id="KW-0472">Membrane</keyword>
<evidence type="ECO:0000313" key="4">
    <source>
        <dbReference type="Proteomes" id="UP000887577"/>
    </source>
</evidence>
<feature type="transmembrane region" description="Helical" evidence="3">
    <location>
        <begin position="81"/>
        <end position="100"/>
    </location>
</feature>
<evidence type="ECO:0000313" key="5">
    <source>
        <dbReference type="WBParaSite" id="PSU_v2.g1460.t1"/>
    </source>
</evidence>
<evidence type="ECO:0000256" key="3">
    <source>
        <dbReference type="SAM" id="Phobius"/>
    </source>
</evidence>
<keyword evidence="3" id="KW-1133">Transmembrane helix</keyword>
<protein>
    <submittedName>
        <fullName evidence="5">Uncharacterized protein</fullName>
    </submittedName>
</protein>
<keyword evidence="3" id="KW-0812">Transmembrane</keyword>
<keyword evidence="1" id="KW-0175">Coiled coil</keyword>
<accession>A0A914Y5S9</accession>
<dbReference type="AlphaFoldDB" id="A0A914Y5S9"/>
<sequence>MPQLRSISDSTVKIGKFGTTRSFVDSVHEAYEVKHESILNVLQEFKNRRFVHGLTQYVFIAMVFGTMKARSDQGFLDLPEYAQFIAGCLFIFRVFFKYGYFPEEMLDDQIAKYLKQAKEAEKEVDDSQVVSLQKSADVDENGDEQRSSSEDKVEEADDDDVDYSIIPFRLLGTTGNILEDSLKNIIGCMDDGLIVFNLAPSILEDVEQELTAQLAVINGSKSKHMLFSCQIKT</sequence>
<evidence type="ECO:0000256" key="2">
    <source>
        <dbReference type="SAM" id="MobiDB-lite"/>
    </source>
</evidence>
<organism evidence="4 5">
    <name type="scientific">Panagrolaimus superbus</name>
    <dbReference type="NCBI Taxonomy" id="310955"/>
    <lineage>
        <taxon>Eukaryota</taxon>
        <taxon>Metazoa</taxon>
        <taxon>Ecdysozoa</taxon>
        <taxon>Nematoda</taxon>
        <taxon>Chromadorea</taxon>
        <taxon>Rhabditida</taxon>
        <taxon>Tylenchina</taxon>
        <taxon>Panagrolaimomorpha</taxon>
        <taxon>Panagrolaimoidea</taxon>
        <taxon>Panagrolaimidae</taxon>
        <taxon>Panagrolaimus</taxon>
    </lineage>
</organism>
<feature type="coiled-coil region" evidence="1">
    <location>
        <begin position="103"/>
        <end position="130"/>
    </location>
</feature>
<feature type="region of interest" description="Disordered" evidence="2">
    <location>
        <begin position="135"/>
        <end position="157"/>
    </location>
</feature>
<proteinExistence type="predicted"/>